<accession>A0AAV5CTA3</accession>
<reference evidence="1" key="1">
    <citation type="journal article" date="2018" name="DNA Res.">
        <title>Multiple hybrid de novo genome assembly of finger millet, an orphan allotetraploid crop.</title>
        <authorList>
            <person name="Hatakeyama M."/>
            <person name="Aluri S."/>
            <person name="Balachadran M.T."/>
            <person name="Sivarajan S.R."/>
            <person name="Patrignani A."/>
            <person name="Gruter S."/>
            <person name="Poveda L."/>
            <person name="Shimizu-Inatsugi R."/>
            <person name="Baeten J."/>
            <person name="Francoijs K.J."/>
            <person name="Nataraja K.N."/>
            <person name="Reddy Y.A.N."/>
            <person name="Phadnis S."/>
            <person name="Ravikumar R.L."/>
            <person name="Schlapbach R."/>
            <person name="Sreeman S.M."/>
            <person name="Shimizu K.K."/>
        </authorList>
    </citation>
    <scope>NUCLEOTIDE SEQUENCE</scope>
</reference>
<evidence type="ECO:0008006" key="3">
    <source>
        <dbReference type="Google" id="ProtNLM"/>
    </source>
</evidence>
<proteinExistence type="predicted"/>
<dbReference type="Proteomes" id="UP001054889">
    <property type="component" value="Unassembled WGS sequence"/>
</dbReference>
<keyword evidence="2" id="KW-1185">Reference proteome</keyword>
<dbReference type="EMBL" id="BQKI01000009">
    <property type="protein sequence ID" value="GJN01644.1"/>
    <property type="molecule type" value="Genomic_DNA"/>
</dbReference>
<organism evidence="1 2">
    <name type="scientific">Eleusine coracana subsp. coracana</name>
    <dbReference type="NCBI Taxonomy" id="191504"/>
    <lineage>
        <taxon>Eukaryota</taxon>
        <taxon>Viridiplantae</taxon>
        <taxon>Streptophyta</taxon>
        <taxon>Embryophyta</taxon>
        <taxon>Tracheophyta</taxon>
        <taxon>Spermatophyta</taxon>
        <taxon>Magnoliopsida</taxon>
        <taxon>Liliopsida</taxon>
        <taxon>Poales</taxon>
        <taxon>Poaceae</taxon>
        <taxon>PACMAD clade</taxon>
        <taxon>Chloridoideae</taxon>
        <taxon>Cynodonteae</taxon>
        <taxon>Eleusininae</taxon>
        <taxon>Eleusine</taxon>
    </lineage>
</organism>
<evidence type="ECO:0000313" key="2">
    <source>
        <dbReference type="Proteomes" id="UP001054889"/>
    </source>
</evidence>
<reference evidence="1" key="2">
    <citation type="submission" date="2021-12" db="EMBL/GenBank/DDBJ databases">
        <title>Resequencing data analysis of finger millet.</title>
        <authorList>
            <person name="Hatakeyama M."/>
            <person name="Aluri S."/>
            <person name="Balachadran M.T."/>
            <person name="Sivarajan S.R."/>
            <person name="Poveda L."/>
            <person name="Shimizu-Inatsugi R."/>
            <person name="Schlapbach R."/>
            <person name="Sreeman S.M."/>
            <person name="Shimizu K.K."/>
        </authorList>
    </citation>
    <scope>NUCLEOTIDE SEQUENCE</scope>
</reference>
<dbReference type="PANTHER" id="PTHR33377:SF55">
    <property type="entry name" value="NB-ARC DOMAIN-CONTAINING PROTEIN"/>
    <property type="match status" value="1"/>
</dbReference>
<evidence type="ECO:0000313" key="1">
    <source>
        <dbReference type="EMBL" id="GJN01644.1"/>
    </source>
</evidence>
<gene>
    <name evidence="1" type="primary">ga18924</name>
    <name evidence="1" type="ORF">PR202_ga18924</name>
</gene>
<dbReference type="PANTHER" id="PTHR33377">
    <property type="entry name" value="OS10G0134700 PROTEIN-RELATED"/>
    <property type="match status" value="1"/>
</dbReference>
<sequence>MNFAREVVVPAALSEILGRIFSCLVDNFPRPSSAGARDAHRRRLERLLGNIGSVVEEAEGRHITNLHLLNQLKSLTDAMYRGRFALEATDLDDIKNGSILDDDDADDVVDAAVTTAAGKRSSALSSPFVSAAKRARLILGCGDGATEKTRVAVVVEELEALTRDSLEHKLNYIF</sequence>
<dbReference type="AlphaFoldDB" id="A0AAV5CTA3"/>
<protein>
    <recommendedName>
        <fullName evidence="3">Rx N-terminal domain-containing protein</fullName>
    </recommendedName>
</protein>
<comment type="caution">
    <text evidence="1">The sequence shown here is derived from an EMBL/GenBank/DDBJ whole genome shotgun (WGS) entry which is preliminary data.</text>
</comment>
<name>A0AAV5CTA3_ELECO</name>